<gene>
    <name evidence="1" type="ORF">GCM10009854_41510</name>
</gene>
<protein>
    <submittedName>
        <fullName evidence="1">Uncharacterized protein</fullName>
    </submittedName>
</protein>
<evidence type="ECO:0000313" key="1">
    <source>
        <dbReference type="EMBL" id="GAA2358703.1"/>
    </source>
</evidence>
<name>A0ABN3GQX4_9PSEU</name>
<comment type="caution">
    <text evidence="1">The sequence shown here is derived from an EMBL/GenBank/DDBJ whole genome shotgun (WGS) entry which is preliminary data.</text>
</comment>
<proteinExistence type="predicted"/>
<sequence length="99" mass="10597">MLVFEGPEVPGFRALAQMALAGVLVDHTARFPLPLADDGASLRAVRGTTLRGRQFITSSTHAPAGRGGARARPVVHQCWCDATSPTARLRLTGFDHFSQ</sequence>
<keyword evidence="2" id="KW-1185">Reference proteome</keyword>
<dbReference type="Proteomes" id="UP001501218">
    <property type="component" value="Unassembled WGS sequence"/>
</dbReference>
<dbReference type="EMBL" id="BAAARA010000019">
    <property type="protein sequence ID" value="GAA2358703.1"/>
    <property type="molecule type" value="Genomic_DNA"/>
</dbReference>
<organism evidence="1 2">
    <name type="scientific">Saccharopolyspora halophila</name>
    <dbReference type="NCBI Taxonomy" id="405551"/>
    <lineage>
        <taxon>Bacteria</taxon>
        <taxon>Bacillati</taxon>
        <taxon>Actinomycetota</taxon>
        <taxon>Actinomycetes</taxon>
        <taxon>Pseudonocardiales</taxon>
        <taxon>Pseudonocardiaceae</taxon>
        <taxon>Saccharopolyspora</taxon>
    </lineage>
</organism>
<accession>A0ABN3GQX4</accession>
<evidence type="ECO:0000313" key="2">
    <source>
        <dbReference type="Proteomes" id="UP001501218"/>
    </source>
</evidence>
<reference evidence="1 2" key="1">
    <citation type="journal article" date="2019" name="Int. J. Syst. Evol. Microbiol.">
        <title>The Global Catalogue of Microorganisms (GCM) 10K type strain sequencing project: providing services to taxonomists for standard genome sequencing and annotation.</title>
        <authorList>
            <consortium name="The Broad Institute Genomics Platform"/>
            <consortium name="The Broad Institute Genome Sequencing Center for Infectious Disease"/>
            <person name="Wu L."/>
            <person name="Ma J."/>
        </authorList>
    </citation>
    <scope>NUCLEOTIDE SEQUENCE [LARGE SCALE GENOMIC DNA]</scope>
    <source>
        <strain evidence="1 2">JCM 16221</strain>
    </source>
</reference>